<sequence length="197" mass="22745">MSEENAKAREEFTEEDTKMNGSGKNRRDEKTLKENKILKIIVFILIILVIALIIALLVVAMRKKQVYSYFRIKDVVEHFLMVENRIIKSEISEIEDLDICNSNLCKQIAKNLHSSLNLSVDPCDDFYAFSCGGWVKTHPRPPNAHQWGQMVLMDKENKEKLADIKFSDLLEEEDNYDSSAVRMAKDYYAACSNLDFI</sequence>
<dbReference type="GO" id="GO:0004222">
    <property type="term" value="F:metalloendopeptidase activity"/>
    <property type="evidence" value="ECO:0007669"/>
    <property type="project" value="InterPro"/>
</dbReference>
<comment type="caution">
    <text evidence="5">The sequence shown here is derived from an EMBL/GenBank/DDBJ whole genome shotgun (WGS) entry which is preliminary data.</text>
</comment>
<dbReference type="InterPro" id="IPR000718">
    <property type="entry name" value="Peptidase_M13"/>
</dbReference>
<accession>A0A443QQS9</accession>
<reference evidence="5 6" key="1">
    <citation type="journal article" date="2018" name="Gigascience">
        <title>Genomes of trombidid mites reveal novel predicted allergens and laterally-transferred genes associated with secondary metabolism.</title>
        <authorList>
            <person name="Dong X."/>
            <person name="Chaisiri K."/>
            <person name="Xia D."/>
            <person name="Armstrong S.D."/>
            <person name="Fang Y."/>
            <person name="Donnelly M.J."/>
            <person name="Kadowaki T."/>
            <person name="McGarry J.W."/>
            <person name="Darby A.C."/>
            <person name="Makepeace B.L."/>
        </authorList>
    </citation>
    <scope>NUCLEOTIDE SEQUENCE [LARGE SCALE GENOMIC DNA]</scope>
    <source>
        <strain evidence="5">UoL-WK</strain>
    </source>
</reference>
<dbReference type="OrthoDB" id="6516111at2759"/>
<dbReference type="GO" id="GO:0016485">
    <property type="term" value="P:protein processing"/>
    <property type="evidence" value="ECO:0007669"/>
    <property type="project" value="TreeGrafter"/>
</dbReference>
<keyword evidence="6" id="KW-1185">Reference proteome</keyword>
<dbReference type="PANTHER" id="PTHR11733">
    <property type="entry name" value="ZINC METALLOPROTEASE FAMILY M13 NEPRILYSIN-RELATED"/>
    <property type="match status" value="1"/>
</dbReference>
<evidence type="ECO:0000256" key="3">
    <source>
        <dbReference type="SAM" id="Phobius"/>
    </source>
</evidence>
<organism evidence="5 6">
    <name type="scientific">Dinothrombium tinctorium</name>
    <dbReference type="NCBI Taxonomy" id="1965070"/>
    <lineage>
        <taxon>Eukaryota</taxon>
        <taxon>Metazoa</taxon>
        <taxon>Ecdysozoa</taxon>
        <taxon>Arthropoda</taxon>
        <taxon>Chelicerata</taxon>
        <taxon>Arachnida</taxon>
        <taxon>Acari</taxon>
        <taxon>Acariformes</taxon>
        <taxon>Trombidiformes</taxon>
        <taxon>Prostigmata</taxon>
        <taxon>Anystina</taxon>
        <taxon>Parasitengona</taxon>
        <taxon>Trombidioidea</taxon>
        <taxon>Trombidiidae</taxon>
        <taxon>Dinothrombium</taxon>
    </lineage>
</organism>
<dbReference type="EMBL" id="NCKU01004794">
    <property type="protein sequence ID" value="RWS05426.1"/>
    <property type="molecule type" value="Genomic_DNA"/>
</dbReference>
<evidence type="ECO:0000256" key="2">
    <source>
        <dbReference type="SAM" id="MobiDB-lite"/>
    </source>
</evidence>
<dbReference type="GO" id="GO:0005886">
    <property type="term" value="C:plasma membrane"/>
    <property type="evidence" value="ECO:0007669"/>
    <property type="project" value="TreeGrafter"/>
</dbReference>
<feature type="region of interest" description="Disordered" evidence="2">
    <location>
        <begin position="1"/>
        <end position="27"/>
    </location>
</feature>
<dbReference type="Gene3D" id="1.10.1380.10">
    <property type="entry name" value="Neutral endopeptidase , domain2"/>
    <property type="match status" value="1"/>
</dbReference>
<feature type="compositionally biased region" description="Basic and acidic residues" evidence="2">
    <location>
        <begin position="1"/>
        <end position="18"/>
    </location>
</feature>
<name>A0A443QQS9_9ACAR</name>
<dbReference type="InterPro" id="IPR024079">
    <property type="entry name" value="MetalloPept_cat_dom_sf"/>
</dbReference>
<dbReference type="AlphaFoldDB" id="A0A443QQS9"/>
<dbReference type="SUPFAM" id="SSF55486">
    <property type="entry name" value="Metalloproteases ('zincins'), catalytic domain"/>
    <property type="match status" value="1"/>
</dbReference>
<evidence type="ECO:0000256" key="1">
    <source>
        <dbReference type="ARBA" id="ARBA00007357"/>
    </source>
</evidence>
<proteinExistence type="inferred from homology"/>
<evidence type="ECO:0000313" key="5">
    <source>
        <dbReference type="EMBL" id="RWS05426.1"/>
    </source>
</evidence>
<keyword evidence="3" id="KW-0472">Membrane</keyword>
<gene>
    <name evidence="5" type="ORF">B4U79_18315</name>
</gene>
<dbReference type="Gene3D" id="3.40.390.10">
    <property type="entry name" value="Collagenase (Catalytic Domain)"/>
    <property type="match status" value="1"/>
</dbReference>
<evidence type="ECO:0000259" key="4">
    <source>
        <dbReference type="Pfam" id="PF05649"/>
    </source>
</evidence>
<dbReference type="PANTHER" id="PTHR11733:SF240">
    <property type="entry name" value="GH14155P-RELATED"/>
    <property type="match status" value="1"/>
</dbReference>
<dbReference type="Pfam" id="PF05649">
    <property type="entry name" value="Peptidase_M13_N"/>
    <property type="match status" value="1"/>
</dbReference>
<dbReference type="Proteomes" id="UP000285301">
    <property type="component" value="Unassembled WGS sequence"/>
</dbReference>
<evidence type="ECO:0000313" key="6">
    <source>
        <dbReference type="Proteomes" id="UP000285301"/>
    </source>
</evidence>
<feature type="transmembrane region" description="Helical" evidence="3">
    <location>
        <begin position="37"/>
        <end position="61"/>
    </location>
</feature>
<dbReference type="PROSITE" id="PS51885">
    <property type="entry name" value="NEPRILYSIN"/>
    <property type="match status" value="1"/>
</dbReference>
<protein>
    <submittedName>
        <fullName evidence="5">Neprilysin-11-like protein</fullName>
    </submittedName>
</protein>
<keyword evidence="3" id="KW-1133">Transmembrane helix</keyword>
<dbReference type="InterPro" id="IPR008753">
    <property type="entry name" value="Peptidase_M13_N"/>
</dbReference>
<dbReference type="InterPro" id="IPR042089">
    <property type="entry name" value="Peptidase_M13_dom_2"/>
</dbReference>
<keyword evidence="3" id="KW-0812">Transmembrane</keyword>
<feature type="domain" description="Peptidase M13 N-terminal" evidence="4">
    <location>
        <begin position="122"/>
        <end position="195"/>
    </location>
</feature>
<comment type="similarity">
    <text evidence="1">Belongs to the peptidase M13 family.</text>
</comment>